<evidence type="ECO:0000313" key="3">
    <source>
        <dbReference type="EMBL" id="AGH43022.1"/>
    </source>
</evidence>
<dbReference type="Pfam" id="PF01225">
    <property type="entry name" value="Mur_ligase"/>
    <property type="match status" value="1"/>
</dbReference>
<evidence type="ECO:0000259" key="1">
    <source>
        <dbReference type="Pfam" id="PF01225"/>
    </source>
</evidence>
<feature type="domain" description="Mur ligase N-terminal catalytic" evidence="1">
    <location>
        <begin position="35"/>
        <end position="112"/>
    </location>
</feature>
<dbReference type="Pfam" id="PF08245">
    <property type="entry name" value="Mur_ligase_M"/>
    <property type="match status" value="1"/>
</dbReference>
<dbReference type="Gene3D" id="3.40.1390.10">
    <property type="entry name" value="MurE/MurF, N-terminal domain"/>
    <property type="match status" value="1"/>
</dbReference>
<dbReference type="KEGG" id="gps:C427_0913"/>
<dbReference type="AlphaFoldDB" id="M4RX44"/>
<sequence length="345" mass="37461">MVSINKQFPEAFYQSIKPLLAHFGIDAPDIMISDLVLDSRDVAIHKAFIAVAGHALDGRDFIPQAVSLGAKVIVAQCDDKTRHGFVEMREQSVIIYFNQLPEKLSELAGYFYQFPANSMSVVAVTGTNGKTSTVQLISQLAHLMGERAASIGTLGAGIYSSSTDTQILDNIVNTTPDAISIQRLLAEFVAEGAFQVALEASSHALVQNRIKAVKTDIAVFTNLSRDHLDYHGSMAEYAAAKRLLLSQPELAYVVLNANDPEHKNWLANIPETSSVVLYGQNISAADMPTKYQYCVANNVRYTAEGIALSVQSSWGDCELRLSLLAEFNVANVLAAICCQLCLGKT</sequence>
<name>M4RX44_9ALTE</name>
<dbReference type="Proteomes" id="UP000011864">
    <property type="component" value="Chromosome"/>
</dbReference>
<proteinExistence type="predicted"/>
<dbReference type="InterPro" id="IPR000713">
    <property type="entry name" value="Mur_ligase_N"/>
</dbReference>
<dbReference type="Gene3D" id="3.40.1190.10">
    <property type="entry name" value="Mur-like, catalytic domain"/>
    <property type="match status" value="1"/>
</dbReference>
<dbReference type="PANTHER" id="PTHR23135">
    <property type="entry name" value="MUR LIGASE FAMILY MEMBER"/>
    <property type="match status" value="1"/>
</dbReference>
<evidence type="ECO:0000313" key="4">
    <source>
        <dbReference type="Proteomes" id="UP000011864"/>
    </source>
</evidence>
<dbReference type="PANTHER" id="PTHR23135:SF4">
    <property type="entry name" value="UDP-N-ACETYLMURAMOYL-L-ALANYL-D-GLUTAMATE--2,6-DIAMINOPIMELATE LIGASE MURE HOMOLOG, CHLOROPLASTIC"/>
    <property type="match status" value="1"/>
</dbReference>
<dbReference type="STRING" id="1129794.C427_0913"/>
<accession>M4RX44</accession>
<dbReference type="InterPro" id="IPR013221">
    <property type="entry name" value="Mur_ligase_cen"/>
</dbReference>
<dbReference type="PATRIC" id="fig|1129794.4.peg.899"/>
<organism evidence="3 4">
    <name type="scientific">Paraglaciecola psychrophila 170</name>
    <dbReference type="NCBI Taxonomy" id="1129794"/>
    <lineage>
        <taxon>Bacteria</taxon>
        <taxon>Pseudomonadati</taxon>
        <taxon>Pseudomonadota</taxon>
        <taxon>Gammaproteobacteria</taxon>
        <taxon>Alteromonadales</taxon>
        <taxon>Alteromonadaceae</taxon>
        <taxon>Paraglaciecola</taxon>
    </lineage>
</organism>
<dbReference type="SUPFAM" id="SSF63418">
    <property type="entry name" value="MurE/MurF N-terminal domain"/>
    <property type="match status" value="1"/>
</dbReference>
<dbReference type="eggNOG" id="COG0769">
    <property type="taxonomic scope" value="Bacteria"/>
</dbReference>
<protein>
    <submittedName>
        <fullName evidence="3">UDP-N-acetylmuramyl tripeptide synthetase</fullName>
    </submittedName>
</protein>
<dbReference type="InterPro" id="IPR035911">
    <property type="entry name" value="MurE/MurF_N"/>
</dbReference>
<dbReference type="HOGENOM" id="CLU_022291_0_0_6"/>
<dbReference type="GO" id="GO:0005524">
    <property type="term" value="F:ATP binding"/>
    <property type="evidence" value="ECO:0007669"/>
    <property type="project" value="InterPro"/>
</dbReference>
<dbReference type="SUPFAM" id="SSF53623">
    <property type="entry name" value="MurD-like peptide ligases, catalytic domain"/>
    <property type="match status" value="1"/>
</dbReference>
<evidence type="ECO:0000259" key="2">
    <source>
        <dbReference type="Pfam" id="PF08245"/>
    </source>
</evidence>
<gene>
    <name evidence="3" type="ORF">C427_0913</name>
</gene>
<dbReference type="GO" id="GO:0016881">
    <property type="term" value="F:acid-amino acid ligase activity"/>
    <property type="evidence" value="ECO:0007669"/>
    <property type="project" value="InterPro"/>
</dbReference>
<feature type="domain" description="Mur ligase central" evidence="2">
    <location>
        <begin position="124"/>
        <end position="338"/>
    </location>
</feature>
<dbReference type="EMBL" id="CP003837">
    <property type="protein sequence ID" value="AGH43022.1"/>
    <property type="molecule type" value="Genomic_DNA"/>
</dbReference>
<dbReference type="InterPro" id="IPR036565">
    <property type="entry name" value="Mur-like_cat_sf"/>
</dbReference>
<reference evidence="3 4" key="1">
    <citation type="journal article" date="2013" name="Genome Announc.">
        <title>Complete Genome Sequence of Glaciecola psychrophila Strain 170T.</title>
        <authorList>
            <person name="Yin J."/>
            <person name="Chen J."/>
            <person name="Liu G."/>
            <person name="Yu Y."/>
            <person name="Song L."/>
            <person name="Wang X."/>
            <person name="Qu X."/>
        </authorList>
    </citation>
    <scope>NUCLEOTIDE SEQUENCE [LARGE SCALE GENOMIC DNA]</scope>
    <source>
        <strain evidence="3 4">170</strain>
    </source>
</reference>
<keyword evidence="4" id="KW-1185">Reference proteome</keyword>